<dbReference type="InterPro" id="IPR050778">
    <property type="entry name" value="Cueball_EGF_LRP_Nidogen"/>
</dbReference>
<dbReference type="SUPFAM" id="SSF63825">
    <property type="entry name" value="YWTD domain"/>
    <property type="match status" value="2"/>
</dbReference>
<dbReference type="CDD" id="cd00033">
    <property type="entry name" value="CCP"/>
    <property type="match status" value="1"/>
</dbReference>
<name>A0AAE0SZ42_9BIVA</name>
<dbReference type="SUPFAM" id="SSF101898">
    <property type="entry name" value="NHL repeat"/>
    <property type="match status" value="1"/>
</dbReference>
<dbReference type="InterPro" id="IPR000742">
    <property type="entry name" value="EGF"/>
</dbReference>
<keyword evidence="7" id="KW-1185">Reference proteome</keyword>
<dbReference type="InterPro" id="IPR000033">
    <property type="entry name" value="LDLR_classB_rpt"/>
</dbReference>
<feature type="chain" id="PRO_5042232279" description="Sushi domain-containing protein" evidence="4">
    <location>
        <begin position="23"/>
        <end position="1041"/>
    </location>
</feature>
<feature type="domain" description="Sushi" evidence="5">
    <location>
        <begin position="979"/>
        <end position="1039"/>
    </location>
</feature>
<evidence type="ECO:0000313" key="6">
    <source>
        <dbReference type="EMBL" id="KAK3600729.1"/>
    </source>
</evidence>
<dbReference type="PANTHER" id="PTHR46513:SF13">
    <property type="entry name" value="EGF-LIKE DOMAIN-CONTAINING PROTEIN"/>
    <property type="match status" value="1"/>
</dbReference>
<dbReference type="InterPro" id="IPR011042">
    <property type="entry name" value="6-blade_b-propeller_TolB-like"/>
</dbReference>
<dbReference type="PROSITE" id="PS51120">
    <property type="entry name" value="LDLRB"/>
    <property type="match status" value="3"/>
</dbReference>
<comment type="caution">
    <text evidence="6">The sequence shown here is derived from an EMBL/GenBank/DDBJ whole genome shotgun (WGS) entry which is preliminary data.</text>
</comment>
<dbReference type="InterPro" id="IPR000436">
    <property type="entry name" value="Sushi_SCR_CCP_dom"/>
</dbReference>
<keyword evidence="1" id="KW-1015">Disulfide bond</keyword>
<evidence type="ECO:0000259" key="5">
    <source>
        <dbReference type="PROSITE" id="PS50923"/>
    </source>
</evidence>
<evidence type="ECO:0000256" key="3">
    <source>
        <dbReference type="PROSITE-ProRule" id="PRU00461"/>
    </source>
</evidence>
<dbReference type="SMART" id="SM00181">
    <property type="entry name" value="EGF"/>
    <property type="match status" value="3"/>
</dbReference>
<reference evidence="6" key="2">
    <citation type="journal article" date="2021" name="Genome Biol. Evol.">
        <title>Developing a high-quality reference genome for a parasitic bivalve with doubly uniparental inheritance (Bivalvia: Unionida).</title>
        <authorList>
            <person name="Smith C.H."/>
        </authorList>
    </citation>
    <scope>NUCLEOTIDE SEQUENCE</scope>
    <source>
        <strain evidence="6">CHS0354</strain>
        <tissue evidence="6">Mantle</tissue>
    </source>
</reference>
<dbReference type="GO" id="GO:0060070">
    <property type="term" value="P:canonical Wnt signaling pathway"/>
    <property type="evidence" value="ECO:0007669"/>
    <property type="project" value="TreeGrafter"/>
</dbReference>
<sequence length="1041" mass="116972">MLTLVLKAFILVSCGIHLGTTAENDGGLIVTMTSRVKNKELSTVPIAQDGTPDLHSIRSISPFTKAEFLSADGDYTFQQAYAYERYTRTIYKNSNFTIDLSVQNIWTPIYKGLSSAYIKLSVDWISQNIYWTDPYYKWIMVQSLLGNDTSIYCVLIQENLQGPYALALDPFEALLFWSDIGTSTKIEVSSLSGRNRTALIFSSLLYPYSLAADYAARRIYFVDDGRHTLETVTYEGKDRKVLLKKSSSKFFDIAVFKDYLYLTDSKSGLYFFNKTNGKELQKLLPLPGKNEKYYAVAVFHPDAQLPPATAYCESYGCEHICVTEKDGASCLCKDGYTLNQDMKTCSLNTESFHLGLVFSNETSVCTLDIRFLTDFSFPPVCVLKTDGTKYMIMDTDDRQMILADDTAIYWAKVDNPELQMLSKLPGTIRLAWDGYDRNLYWTDGNSGIIWRLSRESNVAQKFLEGLKNPRDILIIPHERLVYWISDRNGSTIESSYINGSNLHVVLDSSVLSDPKSLGYDPYAKRIYFLGLKDEDYYFIESCFLDGSNLKEFRSSYDSLEKLEIYKGHMLVTAKDSDRTLITSYDIIEGKTTTTGSIPDTGHISAIKVFDENMRQNETGPCFALNGDCEQICIANGKSRICACTFGFKLAENGKNCTSDPIKDNFMLVTDFTHNAIYQISLTDQSVQGIKTQDTTVLTGVAYSPVNDLVIWGTEEFELYIMHLNGTGKKMLSISVAECKLYYARRFAVDYSTGNIYCTGFICMDVEGATVNHVGVLSPNGKYRILVRGLDEPEGLVVYPSKGKMFYIDSGSKSHLGQASMDGNQSSVLLNLKSVKPTELTVDYKTDYLYWINYKEDSINYCKLDGTDHNTLTKYPKINPLGIAFYEDYLFLSTKVYSYMIKLKISNPNETTEFAEHAELGTISVINIYSSSVQNKNAFCSVDNGNCSTFCFPIPGGRVCGCEDGVELKEGSSTICSNIISCPMEFEHGRVVSPPCTGTIGQRCDYECTESGYKKNEVIPFITCTKSGKWSRHTHCLCQRIP</sequence>
<feature type="repeat" description="LDL-receptor class B" evidence="3">
    <location>
        <begin position="846"/>
        <end position="888"/>
    </location>
</feature>
<evidence type="ECO:0000313" key="7">
    <source>
        <dbReference type="Proteomes" id="UP001195483"/>
    </source>
</evidence>
<accession>A0AAE0SZ42</accession>
<protein>
    <recommendedName>
        <fullName evidence="5">Sushi domain-containing protein</fullName>
    </recommendedName>
</protein>
<proteinExistence type="predicted"/>
<dbReference type="GO" id="GO:0042813">
    <property type="term" value="F:Wnt receptor activity"/>
    <property type="evidence" value="ECO:0007669"/>
    <property type="project" value="TreeGrafter"/>
</dbReference>
<feature type="signal peptide" evidence="4">
    <location>
        <begin position="1"/>
        <end position="22"/>
    </location>
</feature>
<comment type="caution">
    <text evidence="2">Lacks conserved residue(s) required for the propagation of feature annotation.</text>
</comment>
<dbReference type="SMART" id="SM00135">
    <property type="entry name" value="LY"/>
    <property type="match status" value="8"/>
</dbReference>
<dbReference type="PANTHER" id="PTHR46513">
    <property type="entry name" value="VITELLOGENIN RECEPTOR-LIKE PROTEIN-RELATED-RELATED"/>
    <property type="match status" value="1"/>
</dbReference>
<dbReference type="GO" id="GO:0017147">
    <property type="term" value="F:Wnt-protein binding"/>
    <property type="evidence" value="ECO:0007669"/>
    <property type="project" value="TreeGrafter"/>
</dbReference>
<evidence type="ECO:0000256" key="1">
    <source>
        <dbReference type="ARBA" id="ARBA00023157"/>
    </source>
</evidence>
<feature type="repeat" description="LDL-receptor class B" evidence="3">
    <location>
        <begin position="479"/>
        <end position="523"/>
    </location>
</feature>
<dbReference type="GO" id="GO:0005886">
    <property type="term" value="C:plasma membrane"/>
    <property type="evidence" value="ECO:0007669"/>
    <property type="project" value="TreeGrafter"/>
</dbReference>
<dbReference type="Proteomes" id="UP001195483">
    <property type="component" value="Unassembled WGS sequence"/>
</dbReference>
<feature type="repeat" description="LDL-receptor class B" evidence="3">
    <location>
        <begin position="173"/>
        <end position="216"/>
    </location>
</feature>
<dbReference type="AlphaFoldDB" id="A0AAE0SZ42"/>
<evidence type="ECO:0000256" key="2">
    <source>
        <dbReference type="PROSITE-ProRule" id="PRU00302"/>
    </source>
</evidence>
<dbReference type="PROSITE" id="PS50923">
    <property type="entry name" value="SUSHI"/>
    <property type="match status" value="1"/>
</dbReference>
<organism evidence="6 7">
    <name type="scientific">Potamilus streckersoni</name>
    <dbReference type="NCBI Taxonomy" id="2493646"/>
    <lineage>
        <taxon>Eukaryota</taxon>
        <taxon>Metazoa</taxon>
        <taxon>Spiralia</taxon>
        <taxon>Lophotrochozoa</taxon>
        <taxon>Mollusca</taxon>
        <taxon>Bivalvia</taxon>
        <taxon>Autobranchia</taxon>
        <taxon>Heteroconchia</taxon>
        <taxon>Palaeoheterodonta</taxon>
        <taxon>Unionida</taxon>
        <taxon>Unionoidea</taxon>
        <taxon>Unionidae</taxon>
        <taxon>Ambleminae</taxon>
        <taxon>Lampsilini</taxon>
        <taxon>Potamilus</taxon>
    </lineage>
</organism>
<reference evidence="6" key="1">
    <citation type="journal article" date="2021" name="Genome Biol. Evol.">
        <title>A High-Quality Reference Genome for a Parasitic Bivalve with Doubly Uniparental Inheritance (Bivalvia: Unionida).</title>
        <authorList>
            <person name="Smith C.H."/>
        </authorList>
    </citation>
    <scope>NUCLEOTIDE SEQUENCE</scope>
    <source>
        <strain evidence="6">CHS0354</strain>
    </source>
</reference>
<evidence type="ECO:0000256" key="4">
    <source>
        <dbReference type="SAM" id="SignalP"/>
    </source>
</evidence>
<gene>
    <name evidence="6" type="ORF">CHS0354_017015</name>
</gene>
<dbReference type="InterPro" id="IPR009030">
    <property type="entry name" value="Growth_fac_rcpt_cys_sf"/>
</dbReference>
<reference evidence="6" key="3">
    <citation type="submission" date="2023-05" db="EMBL/GenBank/DDBJ databases">
        <authorList>
            <person name="Smith C.H."/>
        </authorList>
    </citation>
    <scope>NUCLEOTIDE SEQUENCE</scope>
    <source>
        <strain evidence="6">CHS0354</strain>
        <tissue evidence="6">Mantle</tissue>
    </source>
</reference>
<dbReference type="SUPFAM" id="SSF57184">
    <property type="entry name" value="Growth factor receptor domain"/>
    <property type="match status" value="1"/>
</dbReference>
<keyword evidence="2" id="KW-0768">Sushi</keyword>
<dbReference type="EMBL" id="JAEAOA010001046">
    <property type="protein sequence ID" value="KAK3600729.1"/>
    <property type="molecule type" value="Genomic_DNA"/>
</dbReference>
<dbReference type="Gene3D" id="2.120.10.30">
    <property type="entry name" value="TolB, C-terminal domain"/>
    <property type="match status" value="3"/>
</dbReference>
<keyword evidence="4" id="KW-0732">Signal</keyword>